<dbReference type="InterPro" id="IPR002495">
    <property type="entry name" value="Glyco_trans_8"/>
</dbReference>
<comment type="caution">
    <text evidence="4">The sequence shown here is derived from an EMBL/GenBank/DDBJ whole genome shotgun (WGS) entry which is preliminary data.</text>
</comment>
<dbReference type="PANTHER" id="PTHR13778">
    <property type="entry name" value="GLYCOSYLTRANSFERASE 8 DOMAIN-CONTAINING PROTEIN"/>
    <property type="match status" value="1"/>
</dbReference>
<dbReference type="InterPro" id="IPR029044">
    <property type="entry name" value="Nucleotide-diphossugar_trans"/>
</dbReference>
<evidence type="ECO:0008006" key="6">
    <source>
        <dbReference type="Google" id="ProtNLM"/>
    </source>
</evidence>
<evidence type="ECO:0000256" key="3">
    <source>
        <dbReference type="ARBA" id="ARBA00022723"/>
    </source>
</evidence>
<keyword evidence="1" id="KW-0328">Glycosyltransferase</keyword>
<sequence>MNESEINVALITDKNYFIPAIATIKSMLANTNRTVNVKCILTEVVENELNELVDELENKYQNSKIDFLYFDDSILSHVKPKWHISRAAYVKIYLPSILSNWETCIFLDSDLLVKEDIGLLWDEFQNNGYGKELAAVWNPGYNKDNEVMGLEEDEKTFNSGIMVMNLNSMRKQNATEKLEKFIKEFNHVTLLNDQAAFNAVYKREWLELPLKWNVQFLFFAKRGKEIGIEKQSLEQLKKNPAIVHFTTSSKPWKFRSVHPFKKEYLPYYLSVENSTYQGKVSFIDVIKRVREIFLFAIGKI</sequence>
<protein>
    <recommendedName>
        <fullName evidence="6">Glycosyl transferase</fullName>
    </recommendedName>
</protein>
<dbReference type="Proteomes" id="UP000094764">
    <property type="component" value="Unassembled WGS sequence"/>
</dbReference>
<evidence type="ECO:0000256" key="2">
    <source>
        <dbReference type="ARBA" id="ARBA00022679"/>
    </source>
</evidence>
<organism evidence="4 5">
    <name type="scientific">Enterococcus quebecensis</name>
    <dbReference type="NCBI Taxonomy" id="903983"/>
    <lineage>
        <taxon>Bacteria</taxon>
        <taxon>Bacillati</taxon>
        <taxon>Bacillota</taxon>
        <taxon>Bacilli</taxon>
        <taxon>Lactobacillales</taxon>
        <taxon>Enterococcaceae</taxon>
        <taxon>Enterococcus</taxon>
    </lineage>
</organism>
<evidence type="ECO:0000313" key="5">
    <source>
        <dbReference type="Proteomes" id="UP000094764"/>
    </source>
</evidence>
<proteinExistence type="predicted"/>
<reference evidence="5" key="1">
    <citation type="submission" date="2016-09" db="EMBL/GenBank/DDBJ databases">
        <authorList>
            <person name="Gulvik C.A."/>
        </authorList>
    </citation>
    <scope>NUCLEOTIDE SEQUENCE [LARGE SCALE GENOMIC DNA]</scope>
    <source>
        <strain evidence="5">LMG 26306</strain>
    </source>
</reference>
<evidence type="ECO:0000313" key="4">
    <source>
        <dbReference type="EMBL" id="OEG14707.1"/>
    </source>
</evidence>
<dbReference type="GO" id="GO:0046872">
    <property type="term" value="F:metal ion binding"/>
    <property type="evidence" value="ECO:0007669"/>
    <property type="project" value="UniProtKB-KW"/>
</dbReference>
<dbReference type="CDD" id="cd04194">
    <property type="entry name" value="GT8_A4GalT_like"/>
    <property type="match status" value="1"/>
</dbReference>
<accession>A0A1E5GPS9</accession>
<dbReference type="Pfam" id="PF01501">
    <property type="entry name" value="Glyco_transf_8"/>
    <property type="match status" value="1"/>
</dbReference>
<keyword evidence="2" id="KW-0808">Transferase</keyword>
<keyword evidence="5" id="KW-1185">Reference proteome</keyword>
<evidence type="ECO:0000256" key="1">
    <source>
        <dbReference type="ARBA" id="ARBA00022676"/>
    </source>
</evidence>
<gene>
    <name evidence="4" type="ORF">BCR23_12655</name>
</gene>
<dbReference type="AlphaFoldDB" id="A0A1E5GPS9"/>
<dbReference type="PANTHER" id="PTHR13778:SF47">
    <property type="entry name" value="LIPOPOLYSACCHARIDE 1,3-GALACTOSYLTRANSFERASE"/>
    <property type="match status" value="1"/>
</dbReference>
<dbReference type="GO" id="GO:0016757">
    <property type="term" value="F:glycosyltransferase activity"/>
    <property type="evidence" value="ECO:0007669"/>
    <property type="project" value="UniProtKB-KW"/>
</dbReference>
<keyword evidence="3" id="KW-0479">Metal-binding</keyword>
<dbReference type="EMBL" id="MIKB01000019">
    <property type="protein sequence ID" value="OEG14707.1"/>
    <property type="molecule type" value="Genomic_DNA"/>
</dbReference>
<dbReference type="Gene3D" id="3.90.550.10">
    <property type="entry name" value="Spore Coat Polysaccharide Biosynthesis Protein SpsA, Chain A"/>
    <property type="match status" value="1"/>
</dbReference>
<name>A0A1E5GPS9_9ENTE</name>
<dbReference type="SUPFAM" id="SSF53448">
    <property type="entry name" value="Nucleotide-diphospho-sugar transferases"/>
    <property type="match status" value="1"/>
</dbReference>
<dbReference type="STRING" id="903983.BCR23_12655"/>
<dbReference type="InterPro" id="IPR050748">
    <property type="entry name" value="Glycosyltrans_8_dom-fam"/>
</dbReference>
<dbReference type="RefSeq" id="WP_069636193.1">
    <property type="nucleotide sequence ID" value="NZ_JXKZ01000013.1"/>
</dbReference>